<comment type="similarity">
    <text evidence="1">Belongs to the HipA Ser/Thr kinase family.</text>
</comment>
<evidence type="ECO:0000256" key="2">
    <source>
        <dbReference type="ARBA" id="ARBA00022679"/>
    </source>
</evidence>
<dbReference type="RefSeq" id="WP_191145206.1">
    <property type="nucleotide sequence ID" value="NZ_JACXAF010000015.1"/>
</dbReference>
<dbReference type="AlphaFoldDB" id="A0A8J6QL56"/>
<proteinExistence type="inferred from homology"/>
<dbReference type="Proteomes" id="UP000638014">
    <property type="component" value="Unassembled WGS sequence"/>
</dbReference>
<organism evidence="6 7">
    <name type="scientific">Neiella litorisoli</name>
    <dbReference type="NCBI Taxonomy" id="2771431"/>
    <lineage>
        <taxon>Bacteria</taxon>
        <taxon>Pseudomonadati</taxon>
        <taxon>Pseudomonadota</taxon>
        <taxon>Gammaproteobacteria</taxon>
        <taxon>Alteromonadales</taxon>
        <taxon>Echinimonadaceae</taxon>
        <taxon>Neiella</taxon>
    </lineage>
</organism>
<keyword evidence="2" id="KW-0808">Transferase</keyword>
<reference evidence="6" key="1">
    <citation type="submission" date="2020-09" db="EMBL/GenBank/DDBJ databases">
        <title>A novel bacterium of genus Neiella, isolated from South China Sea.</title>
        <authorList>
            <person name="Huang H."/>
            <person name="Mo K."/>
            <person name="Hu Y."/>
        </authorList>
    </citation>
    <scope>NUCLEOTIDE SEQUENCE</scope>
    <source>
        <strain evidence="6">HB171785</strain>
    </source>
</reference>
<dbReference type="PANTHER" id="PTHR37419:SF8">
    <property type="entry name" value="TOXIN YJJJ"/>
    <property type="match status" value="1"/>
</dbReference>
<evidence type="ECO:0000313" key="7">
    <source>
        <dbReference type="Proteomes" id="UP000638014"/>
    </source>
</evidence>
<dbReference type="EMBL" id="JACXAF010000015">
    <property type="protein sequence ID" value="MBD1390132.1"/>
    <property type="molecule type" value="Genomic_DNA"/>
</dbReference>
<evidence type="ECO:0000259" key="5">
    <source>
        <dbReference type="Pfam" id="PF13657"/>
    </source>
</evidence>
<dbReference type="InterPro" id="IPR052028">
    <property type="entry name" value="HipA_Ser/Thr_kinase"/>
</dbReference>
<sequence length="436" mass="47776">MSFKPIQKLIVSRTLSTGEKVIVGTLAQNRQGVFFQYEADYLSRFGNLSPFTLKSSNELQLAPRIPHGGVHGLFADSLPDGWGLLLQDRVFRQHSILPAQITAMDRLAFVGERGMGALTFSPASSYCAEEAEEEDLATLGLQAQALFDGQTEEVLAALVAAGSSGGARPKAQIFIPPETPEQCHTHARPRDEAWLVKFTSQNLALGHEEGLCEAAYLKMAEMAGLQPPTWKLLEAPAKSGAKAWLAVKRFDWVNHADGSAGRLHMHSACGLLDADYRTPSLDYQDLIKASRQLCKSPAVGQLQFKRAMFNLFASNQDDHSKNWSFLQNDQGQWQPAPFYDATFSPHPFNEHATAFAGYGHQPPLKVIQKLAASAGFANWKLAQRCIEEILEALSGFAPLAKELGVKESTVTAIVKTLGSRRAENKGLLCRNEGRTN</sequence>
<evidence type="ECO:0000256" key="3">
    <source>
        <dbReference type="ARBA" id="ARBA00022777"/>
    </source>
</evidence>
<evidence type="ECO:0000313" key="6">
    <source>
        <dbReference type="EMBL" id="MBD1390132.1"/>
    </source>
</evidence>
<dbReference type="InterPro" id="IPR012893">
    <property type="entry name" value="HipA-like_C"/>
</dbReference>
<dbReference type="InterPro" id="IPR017508">
    <property type="entry name" value="HipA_N1"/>
</dbReference>
<feature type="domain" description="HipA-like C-terminal" evidence="4">
    <location>
        <begin position="163"/>
        <end position="392"/>
    </location>
</feature>
<gene>
    <name evidence="6" type="ORF">IC617_11890</name>
</gene>
<keyword evidence="3" id="KW-0418">Kinase</keyword>
<dbReference type="PANTHER" id="PTHR37419">
    <property type="entry name" value="SERINE/THREONINE-PROTEIN KINASE TOXIN HIPA"/>
    <property type="match status" value="1"/>
</dbReference>
<dbReference type="GO" id="GO:0005829">
    <property type="term" value="C:cytosol"/>
    <property type="evidence" value="ECO:0007669"/>
    <property type="project" value="TreeGrafter"/>
</dbReference>
<evidence type="ECO:0000259" key="4">
    <source>
        <dbReference type="Pfam" id="PF07804"/>
    </source>
</evidence>
<name>A0A8J6QL56_9GAMM</name>
<feature type="domain" description="HipA N-terminal subdomain 1" evidence="5">
    <location>
        <begin position="21"/>
        <end position="120"/>
    </location>
</feature>
<dbReference type="GO" id="GO:0004674">
    <property type="term" value="F:protein serine/threonine kinase activity"/>
    <property type="evidence" value="ECO:0007669"/>
    <property type="project" value="TreeGrafter"/>
</dbReference>
<dbReference type="Gene3D" id="1.10.1070.20">
    <property type="match status" value="1"/>
</dbReference>
<dbReference type="Pfam" id="PF07804">
    <property type="entry name" value="HipA_C"/>
    <property type="match status" value="1"/>
</dbReference>
<keyword evidence="7" id="KW-1185">Reference proteome</keyword>
<accession>A0A8J6QL56</accession>
<protein>
    <submittedName>
        <fullName evidence="6">Type II toxin-antitoxin system HipA family toxin</fullName>
    </submittedName>
</protein>
<dbReference type="Pfam" id="PF13657">
    <property type="entry name" value="Couple_hipA"/>
    <property type="match status" value="1"/>
</dbReference>
<comment type="caution">
    <text evidence="6">The sequence shown here is derived from an EMBL/GenBank/DDBJ whole genome shotgun (WGS) entry which is preliminary data.</text>
</comment>
<evidence type="ECO:0000256" key="1">
    <source>
        <dbReference type="ARBA" id="ARBA00010164"/>
    </source>
</evidence>